<reference evidence="2 3" key="1">
    <citation type="journal article" date="2014" name="BMC Genomics">
        <title>Genome sequencing of four Aureobasidium pullulans varieties: biotechnological potential, stress tolerance, and description of new species.</title>
        <authorList>
            <person name="Gostin Ar C."/>
            <person name="Ohm R.A."/>
            <person name="Kogej T."/>
            <person name="Sonjak S."/>
            <person name="Turk M."/>
            <person name="Zajc J."/>
            <person name="Zalar P."/>
            <person name="Grube M."/>
            <person name="Sun H."/>
            <person name="Han J."/>
            <person name="Sharma A."/>
            <person name="Chiniquy J."/>
            <person name="Ngan C.Y."/>
            <person name="Lipzen A."/>
            <person name="Barry K."/>
            <person name="Grigoriev I.V."/>
            <person name="Gunde-Cimerman N."/>
        </authorList>
    </citation>
    <scope>NUCLEOTIDE SEQUENCE [LARGE SCALE GENOMIC DNA]</scope>
    <source>
        <strain evidence="2 3">CBS 147.97</strain>
    </source>
</reference>
<accession>A0A074W9F3</accession>
<feature type="coiled-coil region" evidence="1">
    <location>
        <begin position="87"/>
        <end position="121"/>
    </location>
</feature>
<gene>
    <name evidence="2" type="ORF">M436DRAFT_68310</name>
</gene>
<name>A0A074W9F3_9PEZI</name>
<evidence type="ECO:0000313" key="2">
    <source>
        <dbReference type="EMBL" id="KEQ68244.1"/>
    </source>
</evidence>
<dbReference type="RefSeq" id="XP_013422430.1">
    <property type="nucleotide sequence ID" value="XM_013566976.1"/>
</dbReference>
<sequence length="448" mass="50641">MSPPFLGILSRLSKSTQPDGSCSTDERFQECSVRDEQLRLPDDQLEEVCQACADVAAYAEQVESQLKIEKRAATELYQICLKTRLSKSRLKESIEQKDLEVRQLQKEISEKAAEIQQIRAESLRYKRAISAFNKNSKQILDTSIQRDMEATFCCIRDWVLDVVRKEQLELRPEPEFADWLLTTVPQFEDNAAGFQVNSVVVGLSEILLAILDDDHVFGYASNGVVAEANKLHRSMRAIEVSEQRKKQWIITTNEILAHDDASAKQAAEDFLEVFVTEAEGIVSRACSKPVSSEAARRLRRAIQPRIAALQALRFQEAEYRLHLFHIPRDGQRISFDTSAMEDVNGYTMGDVDGCETPSLETIWFPALIKRDVGENNDKAEWTVVSKAKVQLSYGWTEMDPIDEAFLDRDSLVISPSRLLGFLATFIQSYEGAIAIASIWTVTDPNITH</sequence>
<dbReference type="GeneID" id="25414390"/>
<dbReference type="EMBL" id="KL584733">
    <property type="protein sequence ID" value="KEQ68244.1"/>
    <property type="molecule type" value="Genomic_DNA"/>
</dbReference>
<dbReference type="Proteomes" id="UP000027730">
    <property type="component" value="Unassembled WGS sequence"/>
</dbReference>
<protein>
    <submittedName>
        <fullName evidence="2">Uncharacterized protein</fullName>
    </submittedName>
</protein>
<dbReference type="OrthoDB" id="3894136at2759"/>
<proteinExistence type="predicted"/>
<keyword evidence="1" id="KW-0175">Coiled coil</keyword>
<evidence type="ECO:0000256" key="1">
    <source>
        <dbReference type="SAM" id="Coils"/>
    </source>
</evidence>
<evidence type="ECO:0000313" key="3">
    <source>
        <dbReference type="Proteomes" id="UP000027730"/>
    </source>
</evidence>
<dbReference type="HOGENOM" id="CLU_758581_0_0_1"/>
<dbReference type="AlphaFoldDB" id="A0A074W9F3"/>
<keyword evidence="3" id="KW-1185">Reference proteome</keyword>
<organism evidence="2 3">
    <name type="scientific">Aureobasidium namibiae CBS 147.97</name>
    <dbReference type="NCBI Taxonomy" id="1043004"/>
    <lineage>
        <taxon>Eukaryota</taxon>
        <taxon>Fungi</taxon>
        <taxon>Dikarya</taxon>
        <taxon>Ascomycota</taxon>
        <taxon>Pezizomycotina</taxon>
        <taxon>Dothideomycetes</taxon>
        <taxon>Dothideomycetidae</taxon>
        <taxon>Dothideales</taxon>
        <taxon>Saccotheciaceae</taxon>
        <taxon>Aureobasidium</taxon>
    </lineage>
</organism>